<evidence type="ECO:0000313" key="2">
    <source>
        <dbReference type="EMBL" id="GJG26561.1"/>
    </source>
</evidence>
<keyword evidence="2" id="KW-0808">Transferase</keyword>
<accession>A0AA37MIC4</accession>
<dbReference type="CDD" id="cd06433">
    <property type="entry name" value="GT_2_WfgS_like"/>
    <property type="match status" value="1"/>
</dbReference>
<gene>
    <name evidence="2" type="ORF">PRRU23_02610</name>
</gene>
<proteinExistence type="predicted"/>
<dbReference type="Proteomes" id="UP000887043">
    <property type="component" value="Unassembled WGS sequence"/>
</dbReference>
<dbReference type="InterPro" id="IPR029044">
    <property type="entry name" value="Nucleotide-diphossugar_trans"/>
</dbReference>
<dbReference type="Gene3D" id="3.90.550.10">
    <property type="entry name" value="Spore Coat Polysaccharide Biosynthesis Protein SpsA, Chain A"/>
    <property type="match status" value="1"/>
</dbReference>
<evidence type="ECO:0000313" key="3">
    <source>
        <dbReference type="Proteomes" id="UP000887043"/>
    </source>
</evidence>
<comment type="caution">
    <text evidence="2">The sequence shown here is derived from an EMBL/GenBank/DDBJ whole genome shotgun (WGS) entry which is preliminary data.</text>
</comment>
<dbReference type="PANTHER" id="PTHR22916:SF3">
    <property type="entry name" value="UDP-GLCNAC:BETAGAL BETA-1,3-N-ACETYLGLUCOSAMINYLTRANSFERASE-LIKE PROTEIN 1"/>
    <property type="match status" value="1"/>
</dbReference>
<feature type="domain" description="Glycosyltransferase 2-like" evidence="1">
    <location>
        <begin position="7"/>
        <end position="130"/>
    </location>
</feature>
<dbReference type="EMBL" id="BPTR01000001">
    <property type="protein sequence ID" value="GJG26561.1"/>
    <property type="molecule type" value="Genomic_DNA"/>
</dbReference>
<reference evidence="2" key="1">
    <citation type="submission" date="2021-08" db="EMBL/GenBank/DDBJ databases">
        <title>Prevotella lacticifex sp. nov., isolated from rumen of cow.</title>
        <authorList>
            <person name="Shinkai T."/>
            <person name="Ikeyama N."/>
            <person name="Kumagai M."/>
            <person name="Ohmori H."/>
            <person name="Sakamoto M."/>
            <person name="Ohkuma M."/>
            <person name="Mitsumori M."/>
        </authorList>
    </citation>
    <scope>NUCLEOTIDE SEQUENCE</scope>
    <source>
        <strain evidence="2">DSM 11371</strain>
    </source>
</reference>
<dbReference type="SUPFAM" id="SSF53448">
    <property type="entry name" value="Nucleotide-diphospho-sugar transferases"/>
    <property type="match status" value="1"/>
</dbReference>
<dbReference type="PANTHER" id="PTHR22916">
    <property type="entry name" value="GLYCOSYLTRANSFERASE"/>
    <property type="match status" value="1"/>
</dbReference>
<evidence type="ECO:0000259" key="1">
    <source>
        <dbReference type="Pfam" id="PF00535"/>
    </source>
</evidence>
<sequence length="260" mass="29706">MSNIKISIITPTYNSEKTVERTIQSVLNQDYPNLEYIIIDGLSSDRTLYIVNKYRDKIAIIESGKDKNISQAFNKGIAKATGDVIGIINSDDFFLPGALQKIADEFDGESDIYQGNILMEDAETGFRCREIPSKTFPKMPLLRHVAHQGMFVTREGYKKFGVYDEDIRWPMDLEFLMRADRLGAKFHRIEYDMAVFVAGGFTSKSIIQKKDDYINIVLKNGGNRIQAYLYYLSLVGIQITKKILNIVLPDFGQKLRYKKA</sequence>
<name>A0AA37MIC4_SEGBR</name>
<dbReference type="Pfam" id="PF00535">
    <property type="entry name" value="Glycos_transf_2"/>
    <property type="match status" value="1"/>
</dbReference>
<organism evidence="2 3">
    <name type="scientific">Segatella bryantii</name>
    <name type="common">Prevotella bryantii</name>
    <dbReference type="NCBI Taxonomy" id="77095"/>
    <lineage>
        <taxon>Bacteria</taxon>
        <taxon>Pseudomonadati</taxon>
        <taxon>Bacteroidota</taxon>
        <taxon>Bacteroidia</taxon>
        <taxon>Bacteroidales</taxon>
        <taxon>Prevotellaceae</taxon>
        <taxon>Segatella</taxon>
    </lineage>
</organism>
<dbReference type="RefSeq" id="WP_006281805.1">
    <property type="nucleotide sequence ID" value="NZ_BPTR01000001.1"/>
</dbReference>
<dbReference type="AlphaFoldDB" id="A0AA37MIC4"/>
<dbReference type="InterPro" id="IPR001173">
    <property type="entry name" value="Glyco_trans_2-like"/>
</dbReference>
<protein>
    <submittedName>
        <fullName evidence="2">Glycosyl transferase</fullName>
    </submittedName>
</protein>
<dbReference type="GO" id="GO:0016758">
    <property type="term" value="F:hexosyltransferase activity"/>
    <property type="evidence" value="ECO:0007669"/>
    <property type="project" value="UniProtKB-ARBA"/>
</dbReference>